<comment type="caution">
    <text evidence="9">The sequence shown here is derived from an EMBL/GenBank/DDBJ whole genome shotgun (WGS) entry which is preliminary data.</text>
</comment>
<gene>
    <name evidence="9" type="ORF">NDM98_02945</name>
</gene>
<feature type="transmembrane region" description="Helical" evidence="7">
    <location>
        <begin position="158"/>
        <end position="181"/>
    </location>
</feature>
<keyword evidence="3" id="KW-1003">Cell membrane</keyword>
<dbReference type="EMBL" id="JAMQJY010000001">
    <property type="protein sequence ID" value="MCM2674568.1"/>
    <property type="molecule type" value="Genomic_DNA"/>
</dbReference>
<evidence type="ECO:0000313" key="10">
    <source>
        <dbReference type="Proteomes" id="UP001203665"/>
    </source>
</evidence>
<dbReference type="Gene3D" id="1.20.1250.20">
    <property type="entry name" value="MFS general substrate transporter like domains"/>
    <property type="match status" value="1"/>
</dbReference>
<feature type="domain" description="Major facilitator superfamily (MFS) profile" evidence="8">
    <location>
        <begin position="34"/>
        <end position="215"/>
    </location>
</feature>
<dbReference type="PROSITE" id="PS50850">
    <property type="entry name" value="MFS"/>
    <property type="match status" value="1"/>
</dbReference>
<reference evidence="9" key="1">
    <citation type="submission" date="2022-06" db="EMBL/GenBank/DDBJ databases">
        <title>Alkalicoccobacillus porphyridii sp. nov., isolated from a marine red alga, Porphyridium purpureum and reclassification of Shouchella plakortidis and Shouchella gibsonii as Alkalicoccobacillus plakortidis comb. nov. and Alkalicoccobacillus gibsonii comb. nov.</title>
        <authorList>
            <person name="Kim K.H."/>
            <person name="Lee J.K."/>
            <person name="Han D.M."/>
            <person name="Baek J.H."/>
            <person name="Jeon C.O."/>
        </authorList>
    </citation>
    <scope>NUCLEOTIDE SEQUENCE</scope>
    <source>
        <strain evidence="9">DSM 19153</strain>
    </source>
</reference>
<proteinExistence type="predicted"/>
<evidence type="ECO:0000259" key="8">
    <source>
        <dbReference type="PROSITE" id="PS50850"/>
    </source>
</evidence>
<dbReference type="Proteomes" id="UP001203665">
    <property type="component" value="Unassembled WGS sequence"/>
</dbReference>
<dbReference type="InterPro" id="IPR036259">
    <property type="entry name" value="MFS_trans_sf"/>
</dbReference>
<dbReference type="Pfam" id="PF07690">
    <property type="entry name" value="MFS_1"/>
    <property type="match status" value="1"/>
</dbReference>
<name>A0ABT0XFA2_9BACI</name>
<dbReference type="PANTHER" id="PTHR23513">
    <property type="entry name" value="INTEGRAL MEMBRANE EFFLUX PROTEIN-RELATED"/>
    <property type="match status" value="1"/>
</dbReference>
<sequence>MLPSLKVEGLENSENGSFWKEAKEGFHELFNNPLLRVTTYVIFFQNFGFSLMMGVLHFFALDELQATEAQVGFYISIGSAGGLIGALIVKKLTTLFPRGKIYTYTNIFDVIAFSILAFATSWWMIAIAMALFTFSTSVSNVIYLAVRQENTPNHMLGRVSGSVATLAQMTMPLGIIVGGLWAEFLNIRVLFVINIVLSAVILIALLRTTFHKTVK</sequence>
<dbReference type="InterPro" id="IPR011701">
    <property type="entry name" value="MFS"/>
</dbReference>
<organism evidence="9 10">
    <name type="scientific">Alkalicoccobacillus plakortidis</name>
    <dbReference type="NCBI Taxonomy" id="444060"/>
    <lineage>
        <taxon>Bacteria</taxon>
        <taxon>Bacillati</taxon>
        <taxon>Bacillota</taxon>
        <taxon>Bacilli</taxon>
        <taxon>Bacillales</taxon>
        <taxon>Bacillaceae</taxon>
        <taxon>Alkalicoccobacillus</taxon>
    </lineage>
</organism>
<dbReference type="PANTHER" id="PTHR23513:SF6">
    <property type="entry name" value="MAJOR FACILITATOR SUPERFAMILY ASSOCIATED DOMAIN-CONTAINING PROTEIN"/>
    <property type="match status" value="1"/>
</dbReference>
<feature type="transmembrane region" description="Helical" evidence="7">
    <location>
        <begin position="37"/>
        <end position="59"/>
    </location>
</feature>
<keyword evidence="2" id="KW-0813">Transport</keyword>
<evidence type="ECO:0000256" key="4">
    <source>
        <dbReference type="ARBA" id="ARBA00022692"/>
    </source>
</evidence>
<feature type="transmembrane region" description="Helical" evidence="7">
    <location>
        <begin position="71"/>
        <end position="89"/>
    </location>
</feature>
<feature type="transmembrane region" description="Helical" evidence="7">
    <location>
        <begin position="187"/>
        <end position="206"/>
    </location>
</feature>
<keyword evidence="10" id="KW-1185">Reference proteome</keyword>
<keyword evidence="4 7" id="KW-0812">Transmembrane</keyword>
<evidence type="ECO:0000256" key="3">
    <source>
        <dbReference type="ARBA" id="ARBA00022475"/>
    </source>
</evidence>
<evidence type="ECO:0000256" key="1">
    <source>
        <dbReference type="ARBA" id="ARBA00004651"/>
    </source>
</evidence>
<keyword evidence="5 7" id="KW-1133">Transmembrane helix</keyword>
<keyword evidence="6 7" id="KW-0472">Membrane</keyword>
<evidence type="ECO:0000256" key="2">
    <source>
        <dbReference type="ARBA" id="ARBA00022448"/>
    </source>
</evidence>
<comment type="subcellular location">
    <subcellularLocation>
        <location evidence="1">Cell membrane</location>
        <topology evidence="1">Multi-pass membrane protein</topology>
    </subcellularLocation>
</comment>
<evidence type="ECO:0000256" key="5">
    <source>
        <dbReference type="ARBA" id="ARBA00022989"/>
    </source>
</evidence>
<evidence type="ECO:0000313" key="9">
    <source>
        <dbReference type="EMBL" id="MCM2674568.1"/>
    </source>
</evidence>
<dbReference type="SUPFAM" id="SSF103473">
    <property type="entry name" value="MFS general substrate transporter"/>
    <property type="match status" value="1"/>
</dbReference>
<evidence type="ECO:0000256" key="6">
    <source>
        <dbReference type="ARBA" id="ARBA00023136"/>
    </source>
</evidence>
<evidence type="ECO:0000256" key="7">
    <source>
        <dbReference type="SAM" id="Phobius"/>
    </source>
</evidence>
<protein>
    <submittedName>
        <fullName evidence="9">MFS transporter</fullName>
    </submittedName>
</protein>
<dbReference type="RefSeq" id="WP_251604476.1">
    <property type="nucleotide sequence ID" value="NZ_JAMQJY010000001.1"/>
</dbReference>
<dbReference type="InterPro" id="IPR020846">
    <property type="entry name" value="MFS_dom"/>
</dbReference>
<accession>A0ABT0XFA2</accession>